<evidence type="ECO:0000259" key="3">
    <source>
        <dbReference type="Pfam" id="PF13458"/>
    </source>
</evidence>
<dbReference type="InterPro" id="IPR028081">
    <property type="entry name" value="Leu-bd"/>
</dbReference>
<evidence type="ECO:0000313" key="4">
    <source>
        <dbReference type="EMBL" id="CAB4701950.1"/>
    </source>
</evidence>
<accession>A0A6J6PQY3</accession>
<dbReference type="Pfam" id="PF13458">
    <property type="entry name" value="Peripla_BP_6"/>
    <property type="match status" value="1"/>
</dbReference>
<dbReference type="SUPFAM" id="SSF53822">
    <property type="entry name" value="Periplasmic binding protein-like I"/>
    <property type="match status" value="1"/>
</dbReference>
<protein>
    <submittedName>
        <fullName evidence="4">Unannotated protein</fullName>
    </submittedName>
</protein>
<dbReference type="PANTHER" id="PTHR47235">
    <property type="entry name" value="BLR6548 PROTEIN"/>
    <property type="match status" value="1"/>
</dbReference>
<dbReference type="Gene3D" id="3.40.50.2300">
    <property type="match status" value="2"/>
</dbReference>
<dbReference type="PROSITE" id="PS51257">
    <property type="entry name" value="PROKAR_LIPOPROTEIN"/>
    <property type="match status" value="1"/>
</dbReference>
<dbReference type="PANTHER" id="PTHR47235:SF1">
    <property type="entry name" value="BLR6548 PROTEIN"/>
    <property type="match status" value="1"/>
</dbReference>
<proteinExistence type="predicted"/>
<feature type="compositionally biased region" description="Low complexity" evidence="2">
    <location>
        <begin position="41"/>
        <end position="55"/>
    </location>
</feature>
<gene>
    <name evidence="4" type="ORF">UFOPK2579_00983</name>
</gene>
<name>A0A6J6PQY3_9ZZZZ</name>
<feature type="domain" description="Leucine-binding protein" evidence="3">
    <location>
        <begin position="121"/>
        <end position="445"/>
    </location>
</feature>
<dbReference type="EMBL" id="CAEZXR010000096">
    <property type="protein sequence ID" value="CAB4701950.1"/>
    <property type="molecule type" value="Genomic_DNA"/>
</dbReference>
<reference evidence="4" key="1">
    <citation type="submission" date="2020-05" db="EMBL/GenBank/DDBJ databases">
        <authorList>
            <person name="Chiriac C."/>
            <person name="Salcher M."/>
            <person name="Ghai R."/>
            <person name="Kavagutti S V."/>
        </authorList>
    </citation>
    <scope>NUCLEOTIDE SEQUENCE</scope>
</reference>
<dbReference type="AlphaFoldDB" id="A0A6J6PQY3"/>
<dbReference type="InterPro" id="IPR028082">
    <property type="entry name" value="Peripla_BP_I"/>
</dbReference>
<evidence type="ECO:0000256" key="2">
    <source>
        <dbReference type="SAM" id="MobiDB-lite"/>
    </source>
</evidence>
<feature type="region of interest" description="Disordered" evidence="2">
    <location>
        <begin position="36"/>
        <end position="113"/>
    </location>
</feature>
<organism evidence="4">
    <name type="scientific">freshwater metagenome</name>
    <dbReference type="NCBI Taxonomy" id="449393"/>
    <lineage>
        <taxon>unclassified sequences</taxon>
        <taxon>metagenomes</taxon>
        <taxon>ecological metagenomes</taxon>
    </lineage>
</organism>
<sequence length="483" mass="50375">MVKSVTLRVLALLLALALAGCGSQLDPDTVAGTTLAGSDAVDQGDGTFVDGTDGSVDGGADGADGIDDGSADDLGGDDGSGPSTGDTDTDGDGDTDSPPAVSGPKASCDGFKNGPGITDTTITVGNSSDISGPVPGLFEAAQDATKAFVAYFNATGDICGRKLVLKTYDSRTDAGADQQAYAAACDEVFAMIGSNSAFDSGGAAAAESCGLPDVRAATLTADRTNCSTCFGAQSVNSHEVTNAVPDYGLAHFKDASQHAAFLYLNAGASSENAQIQAKAYEMRGMHFDYIAGIDVAEFNYAPFVQQLKDRDIKWVSFTGSYQADVRLLQAMQQQDYRPDVYMTDPTIYVSDFVESGGSAAEGVTVYTNFVPFEEAASSKEMSLYLSWLQQVKPGAEPTFFGTFAWSAARLFTEQAFKLGGKLTRESLVAALRGVADWTANGLHAPQQVGSKSTGDCFRFLTLEDGDWKPSFGTKYSCPGITKA</sequence>
<feature type="compositionally biased region" description="Acidic residues" evidence="2">
    <location>
        <begin position="64"/>
        <end position="76"/>
    </location>
</feature>
<keyword evidence="1" id="KW-0732">Signal</keyword>
<evidence type="ECO:0000256" key="1">
    <source>
        <dbReference type="ARBA" id="ARBA00022729"/>
    </source>
</evidence>